<dbReference type="GO" id="GO:0005737">
    <property type="term" value="C:cytoplasm"/>
    <property type="evidence" value="ECO:0007669"/>
    <property type="project" value="TreeGrafter"/>
</dbReference>
<dbReference type="AlphaFoldDB" id="A0A072P6X1"/>
<dbReference type="GeneID" id="25282343"/>
<dbReference type="InterPro" id="IPR051783">
    <property type="entry name" value="NAD(P)-dependent_oxidoreduct"/>
</dbReference>
<gene>
    <name evidence="2" type="ORF">A1O9_07429</name>
</gene>
<sequence>MSRKTAFITGANGFIGSTVAKAFSQRGWLTYGLMRSDRSAMDLRRDEVIPIIGTAGDVASFMSILPAIDVIITCDEDLSNYIAHHQARLSMTKQLCKHSMAQRGGAKPLVIFSSGCKDYGTTPLHGEADLEAHTETSPLNPPDLLRPRTEAALDMLINHTGDFDCVVTRPTTLYGRSGSHYTYFFSLAEQAKQEWGGVLDLPANPNSILHGTHVDDVAAAYLALATAPRHLVAGQTFNISAHQYETLAQIARAIEKSHGITVTYRARRPSDDETFGLYVTALFNFSQWVGSQKIREDLGWRDEKPLFSQGYEVFRAAWDAARVRDPEQVARVMGRKDPGRL</sequence>
<evidence type="ECO:0000313" key="3">
    <source>
        <dbReference type="Proteomes" id="UP000027920"/>
    </source>
</evidence>
<protein>
    <recommendedName>
        <fullName evidence="1">NAD-dependent epimerase/dehydratase domain-containing protein</fullName>
    </recommendedName>
</protein>
<dbReference type="Pfam" id="PF01370">
    <property type="entry name" value="Epimerase"/>
    <property type="match status" value="1"/>
</dbReference>
<dbReference type="PANTHER" id="PTHR48079:SF3">
    <property type="entry name" value="NAD-DEPENDENT EPIMERASE_DEHYDRATASE DOMAIN-CONTAINING PROTEIN"/>
    <property type="match status" value="1"/>
</dbReference>
<dbReference type="VEuPathDB" id="FungiDB:A1O9_07429"/>
<evidence type="ECO:0000313" key="2">
    <source>
        <dbReference type="EMBL" id="KEF55849.1"/>
    </source>
</evidence>
<dbReference type="OrthoDB" id="2735536at2759"/>
<dbReference type="PANTHER" id="PTHR48079">
    <property type="entry name" value="PROTEIN YEEZ"/>
    <property type="match status" value="1"/>
</dbReference>
<name>A0A072P6X1_9EURO</name>
<dbReference type="Proteomes" id="UP000027920">
    <property type="component" value="Unassembled WGS sequence"/>
</dbReference>
<reference evidence="2 3" key="1">
    <citation type="submission" date="2013-03" db="EMBL/GenBank/DDBJ databases">
        <title>The Genome Sequence of Exophiala aquamarina CBS 119918.</title>
        <authorList>
            <consortium name="The Broad Institute Genomics Platform"/>
            <person name="Cuomo C."/>
            <person name="de Hoog S."/>
            <person name="Gorbushina A."/>
            <person name="Walker B."/>
            <person name="Young S.K."/>
            <person name="Zeng Q."/>
            <person name="Gargeya S."/>
            <person name="Fitzgerald M."/>
            <person name="Haas B."/>
            <person name="Abouelleil A."/>
            <person name="Allen A.W."/>
            <person name="Alvarado L."/>
            <person name="Arachchi H.M."/>
            <person name="Berlin A.M."/>
            <person name="Chapman S.B."/>
            <person name="Gainer-Dewar J."/>
            <person name="Goldberg J."/>
            <person name="Griggs A."/>
            <person name="Gujja S."/>
            <person name="Hansen M."/>
            <person name="Howarth C."/>
            <person name="Imamovic A."/>
            <person name="Ireland A."/>
            <person name="Larimer J."/>
            <person name="McCowan C."/>
            <person name="Murphy C."/>
            <person name="Pearson M."/>
            <person name="Poon T.W."/>
            <person name="Priest M."/>
            <person name="Roberts A."/>
            <person name="Saif S."/>
            <person name="Shea T."/>
            <person name="Sisk P."/>
            <person name="Sykes S."/>
            <person name="Wortman J."/>
            <person name="Nusbaum C."/>
            <person name="Birren B."/>
        </authorList>
    </citation>
    <scope>NUCLEOTIDE SEQUENCE [LARGE SCALE GENOMIC DNA]</scope>
    <source>
        <strain evidence="2 3">CBS 119918</strain>
    </source>
</reference>
<dbReference type="Gene3D" id="3.40.50.720">
    <property type="entry name" value="NAD(P)-binding Rossmann-like Domain"/>
    <property type="match status" value="1"/>
</dbReference>
<keyword evidence="3" id="KW-1185">Reference proteome</keyword>
<dbReference type="GO" id="GO:0004029">
    <property type="term" value="F:aldehyde dehydrogenase (NAD+) activity"/>
    <property type="evidence" value="ECO:0007669"/>
    <property type="project" value="TreeGrafter"/>
</dbReference>
<dbReference type="InterPro" id="IPR036291">
    <property type="entry name" value="NAD(P)-bd_dom_sf"/>
</dbReference>
<dbReference type="InterPro" id="IPR001509">
    <property type="entry name" value="Epimerase_deHydtase"/>
</dbReference>
<comment type="caution">
    <text evidence="2">The sequence shown here is derived from an EMBL/GenBank/DDBJ whole genome shotgun (WGS) entry which is preliminary data.</text>
</comment>
<proteinExistence type="predicted"/>
<accession>A0A072P6X1</accession>
<organism evidence="2 3">
    <name type="scientific">Exophiala aquamarina CBS 119918</name>
    <dbReference type="NCBI Taxonomy" id="1182545"/>
    <lineage>
        <taxon>Eukaryota</taxon>
        <taxon>Fungi</taxon>
        <taxon>Dikarya</taxon>
        <taxon>Ascomycota</taxon>
        <taxon>Pezizomycotina</taxon>
        <taxon>Eurotiomycetes</taxon>
        <taxon>Chaetothyriomycetidae</taxon>
        <taxon>Chaetothyriales</taxon>
        <taxon>Herpotrichiellaceae</taxon>
        <taxon>Exophiala</taxon>
    </lineage>
</organism>
<dbReference type="HOGENOM" id="CLU_685169_0_0_1"/>
<dbReference type="RefSeq" id="XP_013258439.1">
    <property type="nucleotide sequence ID" value="XM_013402985.1"/>
</dbReference>
<dbReference type="SUPFAM" id="SSF51735">
    <property type="entry name" value="NAD(P)-binding Rossmann-fold domains"/>
    <property type="match status" value="1"/>
</dbReference>
<dbReference type="EMBL" id="AMGV01000006">
    <property type="protein sequence ID" value="KEF55849.1"/>
    <property type="molecule type" value="Genomic_DNA"/>
</dbReference>
<evidence type="ECO:0000259" key="1">
    <source>
        <dbReference type="Pfam" id="PF01370"/>
    </source>
</evidence>
<feature type="domain" description="NAD-dependent epimerase/dehydratase" evidence="1">
    <location>
        <begin position="7"/>
        <end position="239"/>
    </location>
</feature>